<organism evidence="1 2">
    <name type="scientific">Caenorhabditis auriculariae</name>
    <dbReference type="NCBI Taxonomy" id="2777116"/>
    <lineage>
        <taxon>Eukaryota</taxon>
        <taxon>Metazoa</taxon>
        <taxon>Ecdysozoa</taxon>
        <taxon>Nematoda</taxon>
        <taxon>Chromadorea</taxon>
        <taxon>Rhabditida</taxon>
        <taxon>Rhabditina</taxon>
        <taxon>Rhabditomorpha</taxon>
        <taxon>Rhabditoidea</taxon>
        <taxon>Rhabditidae</taxon>
        <taxon>Peloderinae</taxon>
        <taxon>Caenorhabditis</taxon>
    </lineage>
</organism>
<evidence type="ECO:0000313" key="2">
    <source>
        <dbReference type="Proteomes" id="UP000835052"/>
    </source>
</evidence>
<dbReference type="InterPro" id="IPR009003">
    <property type="entry name" value="Peptidase_S1_PA"/>
</dbReference>
<sequence length="294" mass="32943">MESFVIVRGNQRVVEVTAEIDGIIRKKTLRAAFQLEEDVPIGLFRNNRGLKEDDFFELQDGWNGAEYELRWEEERRSRVARPADQAFAERPMSPYYPSLPPDPAPTPEAFSKWMFYLHDHLGQATAICVHPRYFVSFRHGSHLQLKLGETLKMYTADKEVDEQVGMHVSVVKVNEELDFILLKSEFNVVERGPSIARAQESEPFTLAGFGNEHGRLSYLPGTIHSVRDTYFEGDGKQLGPFILGTSPSSRGDSGGGIWGSRGLIGSNFGCTTMPLQYHHLAISEAATHLSGISI</sequence>
<accession>A0A8S1H9D5</accession>
<gene>
    <name evidence="1" type="ORF">CAUJ_LOCUS8598</name>
</gene>
<dbReference type="EMBL" id="CAJGYM010000029">
    <property type="protein sequence ID" value="CAD6192679.1"/>
    <property type="molecule type" value="Genomic_DNA"/>
</dbReference>
<dbReference type="SUPFAM" id="SSF50494">
    <property type="entry name" value="Trypsin-like serine proteases"/>
    <property type="match status" value="1"/>
</dbReference>
<evidence type="ECO:0000313" key="1">
    <source>
        <dbReference type="EMBL" id="CAD6192679.1"/>
    </source>
</evidence>
<reference evidence="1" key="1">
    <citation type="submission" date="2020-10" db="EMBL/GenBank/DDBJ databases">
        <authorList>
            <person name="Kikuchi T."/>
        </authorList>
    </citation>
    <scope>NUCLEOTIDE SEQUENCE</scope>
    <source>
        <strain evidence="1">NKZ352</strain>
    </source>
</reference>
<protein>
    <submittedName>
        <fullName evidence="1">Uncharacterized protein</fullName>
    </submittedName>
</protein>
<keyword evidence="2" id="KW-1185">Reference proteome</keyword>
<proteinExistence type="predicted"/>
<dbReference type="Proteomes" id="UP000835052">
    <property type="component" value="Unassembled WGS sequence"/>
</dbReference>
<comment type="caution">
    <text evidence="1">The sequence shown here is derived from an EMBL/GenBank/DDBJ whole genome shotgun (WGS) entry which is preliminary data.</text>
</comment>
<dbReference type="AlphaFoldDB" id="A0A8S1H9D5"/>
<dbReference type="OrthoDB" id="5837890at2759"/>
<name>A0A8S1H9D5_9PELO</name>